<evidence type="ECO:0000256" key="1">
    <source>
        <dbReference type="ARBA" id="ARBA00001933"/>
    </source>
</evidence>
<dbReference type="GO" id="GO:0009089">
    <property type="term" value="P:lysine biosynthetic process via diaminopimelate"/>
    <property type="evidence" value="ECO:0007669"/>
    <property type="project" value="TreeGrafter"/>
</dbReference>
<evidence type="ECO:0000259" key="5">
    <source>
        <dbReference type="Pfam" id="PF00278"/>
    </source>
</evidence>
<evidence type="ECO:0000313" key="7">
    <source>
        <dbReference type="EMBL" id="QAS51390.1"/>
    </source>
</evidence>
<name>A0A410M9P3_9BACI</name>
<sequence length="399" mass="45218">MATNAKRQTVEMYIEEKRVQGEEPVCAYVYDLEKLRDHANTIKESLPDFCKLYYAVKANPDQHLLEVLAPTVDGFEVASEGEIHKVNEVGQIPMIFGAPAKKDCEIEAAIRDGVGYLNVESFQDLNRMLYLAEQKQVKIPILIRVNLSSDVPDSHHMMSGVPSQFGVDEADIPDLIEKALQSDHVKIEGFHFHAMSNNLNAKAHVRFVETCIEKSRKWQEQFKLEISVVDIGGGIGINYWNPGEPFDWATFAEGIDHLGKIVGNLTLVLEIGRYMTAECGFYVTEVLDVKKNHDQYFSLVRGGSHHLRLPAAWKMSQPFRIHPVEEWRYPFERPGVLNAEVTIAGELCTPNDVLVRQNSVKQLRAGDIIIFEMAGAYAWTISHHDFLSHPQPEMVYLNK</sequence>
<feature type="domain" description="Orn/DAP/Arg decarboxylase 2 C-terminal" evidence="5">
    <location>
        <begin position="28"/>
        <end position="375"/>
    </location>
</feature>
<dbReference type="SUPFAM" id="SSF51419">
    <property type="entry name" value="PLP-binding barrel"/>
    <property type="match status" value="1"/>
</dbReference>
<accession>A0A410M9P3</accession>
<organism evidence="7 8">
    <name type="scientific">Halobacillus litoralis</name>
    <dbReference type="NCBI Taxonomy" id="45668"/>
    <lineage>
        <taxon>Bacteria</taxon>
        <taxon>Bacillati</taxon>
        <taxon>Bacillota</taxon>
        <taxon>Bacilli</taxon>
        <taxon>Bacillales</taxon>
        <taxon>Bacillaceae</taxon>
        <taxon>Halobacillus</taxon>
    </lineage>
</organism>
<dbReference type="CDD" id="cd06843">
    <property type="entry name" value="PLPDE_III_PvsE_like"/>
    <property type="match status" value="1"/>
</dbReference>
<dbReference type="AlphaFoldDB" id="A0A410M9P3"/>
<dbReference type="InterPro" id="IPR022643">
    <property type="entry name" value="De-COase2_C"/>
</dbReference>
<dbReference type="InterPro" id="IPR000183">
    <property type="entry name" value="Orn/DAP/Arg_de-COase"/>
</dbReference>
<protein>
    <submittedName>
        <fullName evidence="7">Siderophore biosynthesis PLP-dependent protein</fullName>
    </submittedName>
</protein>
<dbReference type="Gene3D" id="2.40.37.10">
    <property type="entry name" value="Lyase, Ornithine Decarboxylase, Chain A, domain 1"/>
    <property type="match status" value="1"/>
</dbReference>
<dbReference type="GO" id="GO:0008836">
    <property type="term" value="F:diaminopimelate decarboxylase activity"/>
    <property type="evidence" value="ECO:0007669"/>
    <property type="project" value="TreeGrafter"/>
</dbReference>
<dbReference type="EMBL" id="CP026118">
    <property type="protein sequence ID" value="QAS51390.1"/>
    <property type="molecule type" value="Genomic_DNA"/>
</dbReference>
<dbReference type="OrthoDB" id="9802241at2"/>
<reference evidence="7 8" key="1">
    <citation type="submission" date="2018-01" db="EMBL/GenBank/DDBJ databases">
        <title>The whole genome sequencing and assembly of Halobacillus litoralis ERB031 strain.</title>
        <authorList>
            <person name="Lee S.-J."/>
            <person name="Park M.-K."/>
            <person name="Kim J.-Y."/>
            <person name="Lee Y.-J."/>
            <person name="Yi H."/>
            <person name="Bahn Y.-S."/>
            <person name="Kim J.F."/>
            <person name="Lee D.-W."/>
        </authorList>
    </citation>
    <scope>NUCLEOTIDE SEQUENCE [LARGE SCALE GENOMIC DNA]</scope>
    <source>
        <strain evidence="7 8">ERB 031</strain>
    </source>
</reference>
<dbReference type="Pfam" id="PF00278">
    <property type="entry name" value="Orn_DAP_Arg_deC"/>
    <property type="match status" value="1"/>
</dbReference>
<dbReference type="PANTHER" id="PTHR43727:SF2">
    <property type="entry name" value="GROUP IV DECARBOXYLASE"/>
    <property type="match status" value="1"/>
</dbReference>
<dbReference type="Gene3D" id="3.20.20.10">
    <property type="entry name" value="Alanine racemase"/>
    <property type="match status" value="1"/>
</dbReference>
<dbReference type="InterPro" id="IPR022644">
    <property type="entry name" value="De-COase2_N"/>
</dbReference>
<gene>
    <name evidence="7" type="ORF">HLI_03735</name>
</gene>
<dbReference type="PRINTS" id="PR01182">
    <property type="entry name" value="ORNDCRBXLASE"/>
</dbReference>
<dbReference type="KEGG" id="hli:HLI_03735"/>
<dbReference type="RefSeq" id="WP_128523134.1">
    <property type="nucleotide sequence ID" value="NZ_CP026118.1"/>
</dbReference>
<dbReference type="PRINTS" id="PR01179">
    <property type="entry name" value="ODADCRBXLASE"/>
</dbReference>
<proteinExistence type="inferred from homology"/>
<dbReference type="InterPro" id="IPR009006">
    <property type="entry name" value="Ala_racemase/Decarboxylase_C"/>
</dbReference>
<evidence type="ECO:0000256" key="2">
    <source>
        <dbReference type="ARBA" id="ARBA00022898"/>
    </source>
</evidence>
<comment type="similarity">
    <text evidence="4">Belongs to the Orn/Lys/Arg decarboxylase class-II family.</text>
</comment>
<evidence type="ECO:0000256" key="4">
    <source>
        <dbReference type="RuleBase" id="RU003737"/>
    </source>
</evidence>
<feature type="modified residue" description="N6-(pyridoxal phosphate)lysine" evidence="3">
    <location>
        <position position="57"/>
    </location>
</feature>
<dbReference type="SUPFAM" id="SSF50621">
    <property type="entry name" value="Alanine racemase C-terminal domain-like"/>
    <property type="match status" value="1"/>
</dbReference>
<comment type="cofactor">
    <cofactor evidence="1 3">
        <name>pyridoxal 5'-phosphate</name>
        <dbReference type="ChEBI" id="CHEBI:597326"/>
    </cofactor>
</comment>
<evidence type="ECO:0000256" key="3">
    <source>
        <dbReference type="PIRSR" id="PIRSR600183-50"/>
    </source>
</evidence>
<keyword evidence="2 3" id="KW-0663">Pyridoxal phosphate</keyword>
<evidence type="ECO:0000259" key="6">
    <source>
        <dbReference type="Pfam" id="PF02784"/>
    </source>
</evidence>
<dbReference type="InterPro" id="IPR002433">
    <property type="entry name" value="Orn_de-COase"/>
</dbReference>
<feature type="active site" description="Proton donor" evidence="3">
    <location>
        <position position="348"/>
    </location>
</feature>
<evidence type="ECO:0000313" key="8">
    <source>
        <dbReference type="Proteomes" id="UP000287756"/>
    </source>
</evidence>
<dbReference type="Proteomes" id="UP000287756">
    <property type="component" value="Chromosome"/>
</dbReference>
<dbReference type="Pfam" id="PF02784">
    <property type="entry name" value="Orn_Arg_deC_N"/>
    <property type="match status" value="1"/>
</dbReference>
<dbReference type="GO" id="GO:0006596">
    <property type="term" value="P:polyamine biosynthetic process"/>
    <property type="evidence" value="ECO:0007669"/>
    <property type="project" value="InterPro"/>
</dbReference>
<dbReference type="PANTHER" id="PTHR43727">
    <property type="entry name" value="DIAMINOPIMELATE DECARBOXYLASE"/>
    <property type="match status" value="1"/>
</dbReference>
<dbReference type="InterPro" id="IPR029066">
    <property type="entry name" value="PLP-binding_barrel"/>
</dbReference>
<feature type="domain" description="Orn/DAP/Arg decarboxylase 2 N-terminal" evidence="6">
    <location>
        <begin position="33"/>
        <end position="277"/>
    </location>
</feature>